<name>A0A317ZR69_9MICO</name>
<dbReference type="PRINTS" id="PR01398">
    <property type="entry name" value="ISCHRISMTASE"/>
</dbReference>
<dbReference type="RefSeq" id="WP_110128025.1">
    <property type="nucleotide sequence ID" value="NZ_QHLY01000012.1"/>
</dbReference>
<evidence type="ECO:0000313" key="3">
    <source>
        <dbReference type="EMBL" id="PXA68358.1"/>
    </source>
</evidence>
<dbReference type="PANTHER" id="PTHR43540:SF1">
    <property type="entry name" value="ISOCHORISMATASE HYDROLASE"/>
    <property type="match status" value="1"/>
</dbReference>
<accession>A0A317ZR69</accession>
<reference evidence="3 4" key="1">
    <citation type="submission" date="2018-05" db="EMBL/GenBank/DDBJ databases">
        <title>Genetic diversity of glacier-inhabiting Cryobacterium bacteria in China and description of Cryobacterium mengkeensis sp. nov. and Arthrobacter glacialis sp. nov.</title>
        <authorList>
            <person name="Liu Q."/>
            <person name="Xin Y.-H."/>
        </authorList>
    </citation>
    <scope>NUCLEOTIDE SEQUENCE [LARGE SCALE GENOMIC DNA]</scope>
    <source>
        <strain evidence="3 4">SK-1</strain>
    </source>
</reference>
<dbReference type="Proteomes" id="UP000246722">
    <property type="component" value="Unassembled WGS sequence"/>
</dbReference>
<dbReference type="OrthoDB" id="4832958at2"/>
<dbReference type="InterPro" id="IPR036380">
    <property type="entry name" value="Isochorismatase-like_sf"/>
</dbReference>
<gene>
    <name evidence="3" type="ORF">CTB96_17230</name>
</gene>
<dbReference type="AlphaFoldDB" id="A0A317ZR69"/>
<keyword evidence="4" id="KW-1185">Reference proteome</keyword>
<dbReference type="InterPro" id="IPR050272">
    <property type="entry name" value="Isochorismatase-like_hydrls"/>
</dbReference>
<comment type="caution">
    <text evidence="3">The sequence shown here is derived from an EMBL/GenBank/DDBJ whole genome shotgun (WGS) entry which is preliminary data.</text>
</comment>
<evidence type="ECO:0000259" key="2">
    <source>
        <dbReference type="Pfam" id="PF00857"/>
    </source>
</evidence>
<sequence length="222" mass="22727">MSTTPDTTPAGPDAVAENAAADYAAAGYTGGLEPGAKPALIIVDPVRAYIDKECGLYAGVEEPVEQMKVLAAAARAAGVPVFITSVVLAADGSDAGVFFRKVPALAAYLPGSPYGEFIDGLAPLPGDTLITKQYPSAFFGTTLAANLVARGIDTAVIAGLSTSGCVRASAVDAMQNGFIPIVVEDAVGDRLPEVHAANIFDIGMKTGEIYSTAQVIAYWESL</sequence>
<dbReference type="Pfam" id="PF00857">
    <property type="entry name" value="Isochorismatase"/>
    <property type="match status" value="1"/>
</dbReference>
<feature type="domain" description="Isochorismatase-like" evidence="2">
    <location>
        <begin position="39"/>
        <end position="213"/>
    </location>
</feature>
<dbReference type="SUPFAM" id="SSF52499">
    <property type="entry name" value="Isochorismatase-like hydrolases"/>
    <property type="match status" value="1"/>
</dbReference>
<dbReference type="GO" id="GO:0008908">
    <property type="term" value="F:isochorismatase activity"/>
    <property type="evidence" value="ECO:0007669"/>
    <property type="project" value="InterPro"/>
</dbReference>
<organism evidence="3 4">
    <name type="scientific">Cryobacterium arcticum</name>
    <dbReference type="NCBI Taxonomy" id="670052"/>
    <lineage>
        <taxon>Bacteria</taxon>
        <taxon>Bacillati</taxon>
        <taxon>Actinomycetota</taxon>
        <taxon>Actinomycetes</taxon>
        <taxon>Micrococcales</taxon>
        <taxon>Microbacteriaceae</taxon>
        <taxon>Cryobacterium</taxon>
    </lineage>
</organism>
<evidence type="ECO:0000313" key="4">
    <source>
        <dbReference type="Proteomes" id="UP000246722"/>
    </source>
</evidence>
<dbReference type="InterPro" id="IPR016291">
    <property type="entry name" value="Isochorismatase"/>
</dbReference>
<dbReference type="Gene3D" id="3.40.50.850">
    <property type="entry name" value="Isochorismatase-like"/>
    <property type="match status" value="1"/>
</dbReference>
<dbReference type="EMBL" id="QHLY01000012">
    <property type="protein sequence ID" value="PXA68358.1"/>
    <property type="molecule type" value="Genomic_DNA"/>
</dbReference>
<proteinExistence type="predicted"/>
<dbReference type="InterPro" id="IPR000868">
    <property type="entry name" value="Isochorismatase-like_dom"/>
</dbReference>
<protein>
    <submittedName>
        <fullName evidence="3">Isochorismatase</fullName>
    </submittedName>
</protein>
<evidence type="ECO:0000256" key="1">
    <source>
        <dbReference type="ARBA" id="ARBA00022801"/>
    </source>
</evidence>
<keyword evidence="1" id="KW-0378">Hydrolase</keyword>
<dbReference type="PANTHER" id="PTHR43540">
    <property type="entry name" value="PEROXYUREIDOACRYLATE/UREIDOACRYLATE AMIDOHYDROLASE-RELATED"/>
    <property type="match status" value="1"/>
</dbReference>